<dbReference type="InterPro" id="IPR013096">
    <property type="entry name" value="Cupin_2"/>
</dbReference>
<feature type="compositionally biased region" description="Low complexity" evidence="1">
    <location>
        <begin position="34"/>
        <end position="43"/>
    </location>
</feature>
<dbReference type="PANTHER" id="PTHR38599:SF1">
    <property type="entry name" value="CUPIN DOMAIN PROTEIN (AFU_ORTHOLOGUE AFUA_3G13620)"/>
    <property type="match status" value="1"/>
</dbReference>
<keyword evidence="2" id="KW-0732">Signal</keyword>
<dbReference type="RefSeq" id="WP_197687888.1">
    <property type="nucleotide sequence ID" value="NZ_LT670818.1"/>
</dbReference>
<organism evidence="4 5">
    <name type="scientific">Bradyrhizobium erythrophlei</name>
    <dbReference type="NCBI Taxonomy" id="1437360"/>
    <lineage>
        <taxon>Bacteria</taxon>
        <taxon>Pseudomonadati</taxon>
        <taxon>Pseudomonadota</taxon>
        <taxon>Alphaproteobacteria</taxon>
        <taxon>Hyphomicrobiales</taxon>
        <taxon>Nitrobacteraceae</taxon>
        <taxon>Bradyrhizobium</taxon>
    </lineage>
</organism>
<evidence type="ECO:0000259" key="3">
    <source>
        <dbReference type="Pfam" id="PF07883"/>
    </source>
</evidence>
<reference evidence="4 5" key="1">
    <citation type="submission" date="2016-11" db="EMBL/GenBank/DDBJ databases">
        <authorList>
            <person name="Jaros S."/>
            <person name="Januszkiewicz K."/>
            <person name="Wedrychowicz H."/>
        </authorList>
    </citation>
    <scope>NUCLEOTIDE SEQUENCE [LARGE SCALE GENOMIC DNA]</scope>
    <source>
        <strain evidence="4 5">GAS242</strain>
    </source>
</reference>
<evidence type="ECO:0000256" key="1">
    <source>
        <dbReference type="SAM" id="MobiDB-lite"/>
    </source>
</evidence>
<name>A0A1M5UJT3_9BRAD</name>
<feature type="signal peptide" evidence="2">
    <location>
        <begin position="1"/>
        <end position="26"/>
    </location>
</feature>
<dbReference type="Gene3D" id="2.60.120.10">
    <property type="entry name" value="Jelly Rolls"/>
    <property type="match status" value="1"/>
</dbReference>
<feature type="region of interest" description="Disordered" evidence="1">
    <location>
        <begin position="34"/>
        <end position="54"/>
    </location>
</feature>
<dbReference type="InterPro" id="IPR011051">
    <property type="entry name" value="RmlC_Cupin_sf"/>
</dbReference>
<evidence type="ECO:0000313" key="4">
    <source>
        <dbReference type="EMBL" id="SHH63180.1"/>
    </source>
</evidence>
<protein>
    <submittedName>
        <fullName evidence="4">Cupin domain-containing protein</fullName>
    </submittedName>
</protein>
<proteinExistence type="predicted"/>
<feature type="chain" id="PRO_5013246029" evidence="2">
    <location>
        <begin position="27"/>
        <end position="169"/>
    </location>
</feature>
<evidence type="ECO:0000256" key="2">
    <source>
        <dbReference type="SAM" id="SignalP"/>
    </source>
</evidence>
<evidence type="ECO:0000313" key="5">
    <source>
        <dbReference type="Proteomes" id="UP000190675"/>
    </source>
</evidence>
<sequence>MRRRFKDLSIVPVTSLALAMMLPAGAVSAQSAAPHGAAASGSGDRTMASSERPRDDLAAKLVRREVQRSPSSIPGREIVQVETSIPAGVESGWHVHPGEEVGYIIAGRVEMKVRGRSNIILHAGDGFLIPPRTPHNARDLGPDTGRMLSTYIVETGQPLATFVDQHAQR</sequence>
<gene>
    <name evidence="4" type="ORF">SAMN05444169_8467</name>
</gene>
<dbReference type="AlphaFoldDB" id="A0A1M5UJT3"/>
<dbReference type="EMBL" id="LT670818">
    <property type="protein sequence ID" value="SHH63180.1"/>
    <property type="molecule type" value="Genomic_DNA"/>
</dbReference>
<feature type="domain" description="Cupin type-2" evidence="3">
    <location>
        <begin position="84"/>
        <end position="151"/>
    </location>
</feature>
<dbReference type="CDD" id="cd02235">
    <property type="entry name" value="cupin_BLL4011-like"/>
    <property type="match status" value="1"/>
</dbReference>
<dbReference type="InterPro" id="IPR014710">
    <property type="entry name" value="RmlC-like_jellyroll"/>
</dbReference>
<dbReference type="Pfam" id="PF07883">
    <property type="entry name" value="Cupin_2"/>
    <property type="match status" value="1"/>
</dbReference>
<dbReference type="PANTHER" id="PTHR38599">
    <property type="entry name" value="CUPIN DOMAIN PROTEIN (AFU_ORTHOLOGUE AFUA_3G13620)"/>
    <property type="match status" value="1"/>
</dbReference>
<dbReference type="Proteomes" id="UP000190675">
    <property type="component" value="Chromosome I"/>
</dbReference>
<accession>A0A1M5UJT3</accession>
<dbReference type="SUPFAM" id="SSF51182">
    <property type="entry name" value="RmlC-like cupins"/>
    <property type="match status" value="1"/>
</dbReference>